<evidence type="ECO:0000313" key="2">
    <source>
        <dbReference type="Proteomes" id="UP000198426"/>
    </source>
</evidence>
<protein>
    <recommendedName>
        <fullName evidence="3">Helix-turn-helix domain-containing protein</fullName>
    </recommendedName>
</protein>
<dbReference type="SUPFAM" id="SSF46785">
    <property type="entry name" value="Winged helix' DNA-binding domain"/>
    <property type="match status" value="1"/>
</dbReference>
<dbReference type="AlphaFoldDB" id="A0A239IXW3"/>
<dbReference type="InterPro" id="IPR036388">
    <property type="entry name" value="WH-like_DNA-bd_sf"/>
</dbReference>
<gene>
    <name evidence="1" type="ORF">SAMN05421757_1057</name>
</gene>
<dbReference type="InterPro" id="IPR036390">
    <property type="entry name" value="WH_DNA-bd_sf"/>
</dbReference>
<dbReference type="Gene3D" id="1.10.10.10">
    <property type="entry name" value="Winged helix-like DNA-binding domain superfamily/Winged helix DNA-binding domain"/>
    <property type="match status" value="1"/>
</dbReference>
<dbReference type="OrthoDB" id="6974572at2"/>
<evidence type="ECO:0008006" key="3">
    <source>
        <dbReference type="Google" id="ProtNLM"/>
    </source>
</evidence>
<evidence type="ECO:0000313" key="1">
    <source>
        <dbReference type="EMBL" id="SNS98467.1"/>
    </source>
</evidence>
<proteinExistence type="predicted"/>
<name>A0A239IXW3_9RHOB</name>
<dbReference type="RefSeq" id="WP_089233607.1">
    <property type="nucleotide sequence ID" value="NZ_FZOY01000005.1"/>
</dbReference>
<reference evidence="1 2" key="1">
    <citation type="submission" date="2017-06" db="EMBL/GenBank/DDBJ databases">
        <authorList>
            <person name="Kim H.J."/>
            <person name="Triplett B.A."/>
        </authorList>
    </citation>
    <scope>NUCLEOTIDE SEQUENCE [LARGE SCALE GENOMIC DNA]</scope>
    <source>
        <strain evidence="1 2">DSM 29339</strain>
    </source>
</reference>
<organism evidence="1 2">
    <name type="scientific">Tropicimonas sediminicola</name>
    <dbReference type="NCBI Taxonomy" id="1031541"/>
    <lineage>
        <taxon>Bacteria</taxon>
        <taxon>Pseudomonadati</taxon>
        <taxon>Pseudomonadota</taxon>
        <taxon>Alphaproteobacteria</taxon>
        <taxon>Rhodobacterales</taxon>
        <taxon>Roseobacteraceae</taxon>
        <taxon>Tropicimonas</taxon>
    </lineage>
</organism>
<dbReference type="Proteomes" id="UP000198426">
    <property type="component" value="Unassembled WGS sequence"/>
</dbReference>
<accession>A0A239IXW3</accession>
<keyword evidence="2" id="KW-1185">Reference proteome</keyword>
<dbReference type="EMBL" id="FZOY01000005">
    <property type="protein sequence ID" value="SNS98467.1"/>
    <property type="molecule type" value="Genomic_DNA"/>
</dbReference>
<sequence>MKTWVKLPTGWIEAGGLKDFRWKQGEGSANLAGLMLLTVIAHHSDDEHGVAQLTYDQLQAATDLSRTKISQGLSALVDRGLVERLGAQSAYRITNFDPARGWGKLPARGLYRQQAIPAFYEFHLRRATELDALKFYYAVVARRDNDTNLARMNYETIEEYAGIPRNKIKSALSLLAVNNLVHVEHVPSWSSEYGVSNAYRLAHLDTNRHMGNRGRRLIHEGSFPDE</sequence>